<dbReference type="InterPro" id="IPR033896">
    <property type="entry name" value="MEF2-like_N"/>
</dbReference>
<keyword evidence="8" id="KW-0804">Transcription</keyword>
<evidence type="ECO:0000256" key="9">
    <source>
        <dbReference type="ARBA" id="ARBA00023242"/>
    </source>
</evidence>
<feature type="region of interest" description="Disordered" evidence="10">
    <location>
        <begin position="288"/>
        <end position="336"/>
    </location>
</feature>
<protein>
    <submittedName>
        <fullName evidence="13">Myocyte-specific enhancer factor 2 isoform X11</fullName>
    </submittedName>
</protein>
<feature type="compositionally biased region" description="Polar residues" evidence="10">
    <location>
        <begin position="161"/>
        <end position="203"/>
    </location>
</feature>
<dbReference type="GeneID" id="119641416"/>
<dbReference type="Proteomes" id="UP000092443">
    <property type="component" value="Unplaced"/>
</dbReference>
<keyword evidence="3" id="KW-0597">Phosphoprotein</keyword>
<evidence type="ECO:0000313" key="12">
    <source>
        <dbReference type="Proteomes" id="UP000092443"/>
    </source>
</evidence>
<dbReference type="Pfam" id="PF12347">
    <property type="entry name" value="HJURP_C"/>
    <property type="match status" value="1"/>
</dbReference>
<sequence length="532" mass="57550">MGRKKIQISRITDERNRQVTFNKRKFGVMKKAYELSVLCDCEIALIIFSSNNKLYQYASTDMDKVLLKYTECTEPHESITNQNIIEKENKNGVMSPDSPEPESDVVTPRTEARYNKIDEDFQLCMHRSQMAGGTSAARNMTNSNYTLPVSVPVAGAYGDNMLQSSPQMSHTNISPRPSSSETDSAHQLTHKQQQSPGNQNGRASNLRVVIPAPTIAQNMSTADELHYNDRHNSSTLNTPVVTLQTSIPGLQGYPFVPQDFSMSSSDVMSLPTWSTHQSLVQHTGLSQLTVANNSPPPASSPVNIKVKSEPQSPPRDLSGAHQPNNNNSSIVSAGNNNGSNHIVGSLAGTTSGSNNILGTINDLSNTLSITTTLSVSGSDIGGASGMGVIAGNGPGGGCGTTTTCSNGSANDQATNLSILNHPQQHLVMPTSRPSSTGHLTPTPDKYDGYTIPTTTTPNYRSQLGQNSRLWNFDFIIFNTGSVTPSSVPSPDLRLNDLQKTLTHQQTHQQHHLNDYEANQPHKRPRISGGWTT</sequence>
<evidence type="ECO:0000259" key="11">
    <source>
        <dbReference type="PROSITE" id="PS50066"/>
    </source>
</evidence>
<dbReference type="InterPro" id="IPR022102">
    <property type="entry name" value="HJURP_C"/>
</dbReference>
<evidence type="ECO:0000256" key="7">
    <source>
        <dbReference type="ARBA" id="ARBA00023159"/>
    </source>
</evidence>
<keyword evidence="5" id="KW-0805">Transcription regulation</keyword>
<evidence type="ECO:0000256" key="8">
    <source>
        <dbReference type="ARBA" id="ARBA00023163"/>
    </source>
</evidence>
<reference evidence="13" key="1">
    <citation type="submission" date="2025-08" db="UniProtKB">
        <authorList>
            <consortium name="RefSeq"/>
        </authorList>
    </citation>
    <scope>IDENTIFICATION</scope>
    <source>
        <tissue evidence="13">Whole body pupa</tissue>
    </source>
</reference>
<keyword evidence="7" id="KW-0010">Activator</keyword>
<evidence type="ECO:0000256" key="3">
    <source>
        <dbReference type="ARBA" id="ARBA00022553"/>
    </source>
</evidence>
<dbReference type="SUPFAM" id="SSF55455">
    <property type="entry name" value="SRF-like"/>
    <property type="match status" value="1"/>
</dbReference>
<dbReference type="FunFam" id="3.40.1810.10:FF:000001">
    <property type="entry name" value="Myocyte-specific enhancer factor 2A homolog"/>
    <property type="match status" value="1"/>
</dbReference>
<dbReference type="Pfam" id="PF00319">
    <property type="entry name" value="SRF-TF"/>
    <property type="match status" value="1"/>
</dbReference>
<dbReference type="GO" id="GO:0042826">
    <property type="term" value="F:histone deacetylase binding"/>
    <property type="evidence" value="ECO:0007669"/>
    <property type="project" value="TreeGrafter"/>
</dbReference>
<gene>
    <name evidence="13" type="primary">LOC119641416</name>
</gene>
<dbReference type="GO" id="GO:0000981">
    <property type="term" value="F:DNA-binding transcription factor activity, RNA polymerase II-specific"/>
    <property type="evidence" value="ECO:0007669"/>
    <property type="project" value="TreeGrafter"/>
</dbReference>
<evidence type="ECO:0000256" key="5">
    <source>
        <dbReference type="ARBA" id="ARBA00023015"/>
    </source>
</evidence>
<feature type="region of interest" description="Disordered" evidence="10">
    <location>
        <begin position="501"/>
        <end position="532"/>
    </location>
</feature>
<organism evidence="12 13">
    <name type="scientific">Glossina fuscipes</name>
    <dbReference type="NCBI Taxonomy" id="7396"/>
    <lineage>
        <taxon>Eukaryota</taxon>
        <taxon>Metazoa</taxon>
        <taxon>Ecdysozoa</taxon>
        <taxon>Arthropoda</taxon>
        <taxon>Hexapoda</taxon>
        <taxon>Insecta</taxon>
        <taxon>Pterygota</taxon>
        <taxon>Neoptera</taxon>
        <taxon>Endopterygota</taxon>
        <taxon>Diptera</taxon>
        <taxon>Brachycera</taxon>
        <taxon>Muscomorpha</taxon>
        <taxon>Hippoboscoidea</taxon>
        <taxon>Glossinidae</taxon>
        <taxon>Glossina</taxon>
    </lineage>
</organism>
<proteinExistence type="predicted"/>
<feature type="region of interest" description="Disordered" evidence="10">
    <location>
        <begin position="428"/>
        <end position="448"/>
    </location>
</feature>
<comment type="subcellular location">
    <subcellularLocation>
        <location evidence="1">Nucleus</location>
    </subcellularLocation>
</comment>
<keyword evidence="12" id="KW-1185">Reference proteome</keyword>
<dbReference type="PANTHER" id="PTHR11945:SF534">
    <property type="entry name" value="MYOCYTE-SPECIFIC ENHANCER FACTOR 2"/>
    <property type="match status" value="1"/>
</dbReference>
<dbReference type="RefSeq" id="XP_037896029.1">
    <property type="nucleotide sequence ID" value="XM_038040101.1"/>
</dbReference>
<keyword evidence="9" id="KW-0539">Nucleus</keyword>
<dbReference type="InterPro" id="IPR002100">
    <property type="entry name" value="TF_MADSbox"/>
</dbReference>
<dbReference type="PROSITE" id="PS50066">
    <property type="entry name" value="MADS_BOX_2"/>
    <property type="match status" value="1"/>
</dbReference>
<evidence type="ECO:0000256" key="4">
    <source>
        <dbReference type="ARBA" id="ARBA00022782"/>
    </source>
</evidence>
<dbReference type="GO" id="GO:0005634">
    <property type="term" value="C:nucleus"/>
    <property type="evidence" value="ECO:0007669"/>
    <property type="project" value="UniProtKB-SubCell"/>
</dbReference>
<dbReference type="GO" id="GO:0030154">
    <property type="term" value="P:cell differentiation"/>
    <property type="evidence" value="ECO:0007669"/>
    <property type="project" value="UniProtKB-KW"/>
</dbReference>
<feature type="domain" description="MADS-box" evidence="11">
    <location>
        <begin position="1"/>
        <end position="61"/>
    </location>
</feature>
<dbReference type="GO" id="GO:0046983">
    <property type="term" value="F:protein dimerization activity"/>
    <property type="evidence" value="ECO:0007669"/>
    <property type="project" value="InterPro"/>
</dbReference>
<feature type="region of interest" description="Disordered" evidence="10">
    <location>
        <begin position="158"/>
        <end position="203"/>
    </location>
</feature>
<feature type="region of interest" description="Disordered" evidence="10">
    <location>
        <begin position="85"/>
        <end position="108"/>
    </location>
</feature>
<dbReference type="InterPro" id="IPR036879">
    <property type="entry name" value="TF_MADSbox_sf"/>
</dbReference>
<dbReference type="PANTHER" id="PTHR11945">
    <property type="entry name" value="MADS BOX PROTEIN"/>
    <property type="match status" value="1"/>
</dbReference>
<keyword evidence="4" id="KW-0221">Differentiation</keyword>
<dbReference type="AlphaFoldDB" id="A0A9C6E0R1"/>
<evidence type="ECO:0000256" key="10">
    <source>
        <dbReference type="SAM" id="MobiDB-lite"/>
    </source>
</evidence>
<evidence type="ECO:0000256" key="6">
    <source>
        <dbReference type="ARBA" id="ARBA00023125"/>
    </source>
</evidence>
<name>A0A9C6E0R1_9MUSC</name>
<evidence type="ECO:0000313" key="13">
    <source>
        <dbReference type="RefSeq" id="XP_037896029.1"/>
    </source>
</evidence>
<keyword evidence="2" id="KW-0217">Developmental protein</keyword>
<dbReference type="CDD" id="cd00265">
    <property type="entry name" value="MADS_MEF2_like"/>
    <property type="match status" value="1"/>
</dbReference>
<dbReference type="GO" id="GO:0007507">
    <property type="term" value="P:heart development"/>
    <property type="evidence" value="ECO:0007669"/>
    <property type="project" value="UniProtKB-ARBA"/>
</dbReference>
<dbReference type="Gene3D" id="3.40.1810.10">
    <property type="entry name" value="Transcription factor, MADS-box"/>
    <property type="match status" value="1"/>
</dbReference>
<evidence type="ECO:0000256" key="2">
    <source>
        <dbReference type="ARBA" id="ARBA00022473"/>
    </source>
</evidence>
<keyword evidence="6" id="KW-0238">DNA-binding</keyword>
<accession>A0A9C6E0R1</accession>
<dbReference type="SMART" id="SM00432">
    <property type="entry name" value="MADS"/>
    <property type="match status" value="1"/>
</dbReference>
<dbReference type="PRINTS" id="PR00404">
    <property type="entry name" value="MADSDOMAIN"/>
</dbReference>
<feature type="compositionally biased region" description="Polar residues" evidence="10">
    <location>
        <begin position="321"/>
        <end position="336"/>
    </location>
</feature>
<dbReference type="PROSITE" id="PS00350">
    <property type="entry name" value="MADS_BOX_1"/>
    <property type="match status" value="1"/>
</dbReference>
<dbReference type="GO" id="GO:0000978">
    <property type="term" value="F:RNA polymerase II cis-regulatory region sequence-specific DNA binding"/>
    <property type="evidence" value="ECO:0007669"/>
    <property type="project" value="TreeGrafter"/>
</dbReference>
<dbReference type="GO" id="GO:0045944">
    <property type="term" value="P:positive regulation of transcription by RNA polymerase II"/>
    <property type="evidence" value="ECO:0007669"/>
    <property type="project" value="InterPro"/>
</dbReference>
<evidence type="ECO:0000256" key="1">
    <source>
        <dbReference type="ARBA" id="ARBA00004123"/>
    </source>
</evidence>